<reference evidence="1 2" key="1">
    <citation type="journal article" date="2014" name="BMC Genomics">
        <title>Genome and secretome analysis of the hemibiotrophic fungal pathogen, Moniliophthora roreri, which causes frosty pod rot disease of cacao: mechanisms of the biotrophic and necrotrophic phases.</title>
        <authorList>
            <person name="Meinhardt L.W."/>
            <person name="Costa G.G.L."/>
            <person name="Thomazella D.P.T."/>
            <person name="Teixeira P.J.P.L."/>
            <person name="Carazzolle M.F."/>
            <person name="Schuster S.C."/>
            <person name="Carlson J.E."/>
            <person name="Guiltinan M.J."/>
            <person name="Mieczkowski P."/>
            <person name="Farmer A."/>
            <person name="Ramaraj T."/>
            <person name="Crozier J."/>
            <person name="Davis R.E."/>
            <person name="Shao J."/>
            <person name="Melnick R.L."/>
            <person name="Pereira G.A.G."/>
            <person name="Bailey B.A."/>
        </authorList>
    </citation>
    <scope>NUCLEOTIDE SEQUENCE [LARGE SCALE GENOMIC DNA]</scope>
    <source>
        <strain evidence="1 2">MCA 2997</strain>
    </source>
</reference>
<dbReference type="AlphaFoldDB" id="V2WMN0"/>
<sequence>MTDGAGEFWKNDKMDLLLVFDLEAEKVALEAQLKLRDLKMKERADEYTYQFTYLVKQTGYNDTAQVVAFKQGLPRSLVLKIMTRLEGAPTTIKDWMDAAILFDESYKQAMEYRRTWDKEHRGKRPQRNFRKKEDVAIKQIAEIDRKEYMAKGLYMPKKEEKKKEEPKKLSKEERFAKIRALVNKQTEEEKNLLLNLMEQEGF</sequence>
<dbReference type="EMBL" id="AWSO01001779">
    <property type="protein sequence ID" value="ESK82832.1"/>
    <property type="molecule type" value="Genomic_DNA"/>
</dbReference>
<name>V2WMN0_MONRO</name>
<dbReference type="Proteomes" id="UP000017559">
    <property type="component" value="Unassembled WGS sequence"/>
</dbReference>
<accession>V2WMN0</accession>
<evidence type="ECO:0000313" key="2">
    <source>
        <dbReference type="Proteomes" id="UP000017559"/>
    </source>
</evidence>
<evidence type="ECO:0008006" key="3">
    <source>
        <dbReference type="Google" id="ProtNLM"/>
    </source>
</evidence>
<protein>
    <recommendedName>
        <fullName evidence="3">Retrotransposon gag domain-containing protein</fullName>
    </recommendedName>
</protein>
<evidence type="ECO:0000313" key="1">
    <source>
        <dbReference type="EMBL" id="ESK82832.1"/>
    </source>
</evidence>
<dbReference type="KEGG" id="mrr:Moror_12255"/>
<dbReference type="OrthoDB" id="3263571at2759"/>
<proteinExistence type="predicted"/>
<keyword evidence="2" id="KW-1185">Reference proteome</keyword>
<dbReference type="HOGENOM" id="CLU_000384_30_3_1"/>
<comment type="caution">
    <text evidence="1">The sequence shown here is derived from an EMBL/GenBank/DDBJ whole genome shotgun (WGS) entry which is preliminary data.</text>
</comment>
<organism evidence="1 2">
    <name type="scientific">Moniliophthora roreri (strain MCA 2997)</name>
    <name type="common">Cocoa frosty pod rot fungus</name>
    <name type="synonym">Crinipellis roreri</name>
    <dbReference type="NCBI Taxonomy" id="1381753"/>
    <lineage>
        <taxon>Eukaryota</taxon>
        <taxon>Fungi</taxon>
        <taxon>Dikarya</taxon>
        <taxon>Basidiomycota</taxon>
        <taxon>Agaricomycotina</taxon>
        <taxon>Agaricomycetes</taxon>
        <taxon>Agaricomycetidae</taxon>
        <taxon>Agaricales</taxon>
        <taxon>Marasmiineae</taxon>
        <taxon>Marasmiaceae</taxon>
        <taxon>Moniliophthora</taxon>
    </lineage>
</organism>
<gene>
    <name evidence="1" type="ORF">Moror_12255</name>
</gene>